<keyword evidence="5" id="KW-1185">Reference proteome</keyword>
<dbReference type="GO" id="GO:0046872">
    <property type="term" value="F:metal ion binding"/>
    <property type="evidence" value="ECO:0007669"/>
    <property type="project" value="UniProtKB-KW"/>
</dbReference>
<dbReference type="GO" id="GO:0009395">
    <property type="term" value="P:phospholipid catabolic process"/>
    <property type="evidence" value="ECO:0007669"/>
    <property type="project" value="UniProtKB-KW"/>
</dbReference>
<dbReference type="PANTHER" id="PTHR36305:SF1">
    <property type="entry name" value="PHOSPHATIDYLGLYCEROPHOSPHATASE A"/>
    <property type="match status" value="1"/>
</dbReference>
<dbReference type="GO" id="GO:0006655">
    <property type="term" value="P:phosphatidylglycerol biosynthetic process"/>
    <property type="evidence" value="ECO:0007669"/>
    <property type="project" value="UniProtKB-UniPathway"/>
</dbReference>
<dbReference type="CDD" id="cd06971">
    <property type="entry name" value="PgpA"/>
    <property type="match status" value="1"/>
</dbReference>
<dbReference type="InterPro" id="IPR007686">
    <property type="entry name" value="YutG/PgpA"/>
</dbReference>
<evidence type="ECO:0000256" key="2">
    <source>
        <dbReference type="SAM" id="Phobius"/>
    </source>
</evidence>
<keyword evidence="1" id="KW-0443">Lipid metabolism</keyword>
<dbReference type="Proteomes" id="UP000572377">
    <property type="component" value="Unassembled WGS sequence"/>
</dbReference>
<keyword evidence="2" id="KW-1133">Transmembrane helix</keyword>
<dbReference type="SUPFAM" id="SSF101307">
    <property type="entry name" value="YutG-like"/>
    <property type="match status" value="1"/>
</dbReference>
<comment type="subcellular location">
    <subcellularLocation>
        <location evidence="1">Cell inner membrane</location>
        <topology evidence="1">Multi-pass membrane protein</topology>
    </subcellularLocation>
</comment>
<protein>
    <recommendedName>
        <fullName evidence="1">Phosphatidylglycerophosphatase A</fullName>
        <ecNumber evidence="1">3.1.3.27</ecNumber>
    </recommendedName>
    <alternativeName>
        <fullName evidence="1">Phosphatidylglycerolphosphate phosphatase A</fullName>
    </alternativeName>
</protein>
<accession>A0A849L378</accession>
<gene>
    <name evidence="4" type="ORF">HMH01_09355</name>
</gene>
<feature type="transmembrane region" description="Helical" evidence="2">
    <location>
        <begin position="139"/>
        <end position="161"/>
    </location>
</feature>
<organism evidence="4 5">
    <name type="scientific">Halovulum dunhuangense</name>
    <dbReference type="NCBI Taxonomy" id="1505036"/>
    <lineage>
        <taxon>Bacteria</taxon>
        <taxon>Pseudomonadati</taxon>
        <taxon>Pseudomonadota</taxon>
        <taxon>Alphaproteobacteria</taxon>
        <taxon>Rhodobacterales</taxon>
        <taxon>Paracoccaceae</taxon>
        <taxon>Halovulum</taxon>
    </lineage>
</organism>
<dbReference type="PANTHER" id="PTHR36305">
    <property type="entry name" value="PHOSPHATIDYLGLYCEROPHOSPHATASE A"/>
    <property type="match status" value="1"/>
</dbReference>
<keyword evidence="1" id="KW-0595">Phospholipid degradation</keyword>
<keyword evidence="1" id="KW-1003">Cell membrane</keyword>
<dbReference type="PIRSF" id="PIRSF006162">
    <property type="entry name" value="PgpA"/>
    <property type="match status" value="1"/>
</dbReference>
<dbReference type="EMBL" id="JABFBC010000001">
    <property type="protein sequence ID" value="NNU80641.1"/>
    <property type="molecule type" value="Genomic_DNA"/>
</dbReference>
<evidence type="ECO:0000256" key="1">
    <source>
        <dbReference type="PIRNR" id="PIRNR006162"/>
    </source>
</evidence>
<dbReference type="Pfam" id="PF04608">
    <property type="entry name" value="PgpA"/>
    <property type="match status" value="1"/>
</dbReference>
<feature type="transmembrane region" description="Helical" evidence="2">
    <location>
        <begin position="31"/>
        <end position="55"/>
    </location>
</feature>
<dbReference type="InterPro" id="IPR026037">
    <property type="entry name" value="PgpA"/>
</dbReference>
<keyword evidence="1" id="KW-1208">Phospholipid metabolism</keyword>
<evidence type="ECO:0000313" key="5">
    <source>
        <dbReference type="Proteomes" id="UP000572377"/>
    </source>
</evidence>
<keyword evidence="1" id="KW-0997">Cell inner membrane</keyword>
<evidence type="ECO:0000313" key="4">
    <source>
        <dbReference type="EMBL" id="NNU80641.1"/>
    </source>
</evidence>
<feature type="transmembrane region" description="Helical" evidence="2">
    <location>
        <begin position="76"/>
        <end position="94"/>
    </location>
</feature>
<dbReference type="UniPathway" id="UPA00084">
    <property type="reaction ID" value="UER00504"/>
</dbReference>
<dbReference type="GO" id="GO:0008962">
    <property type="term" value="F:phosphatidylglycerophosphatase activity"/>
    <property type="evidence" value="ECO:0007669"/>
    <property type="project" value="UniProtKB-EC"/>
</dbReference>
<comment type="pathway">
    <text evidence="1">Phospholipid metabolism; phosphatidylglycerol biosynthesis; phosphatidylglycerol from CDP-diacylglycerol: step 2/2.</text>
</comment>
<dbReference type="GO" id="GO:0005886">
    <property type="term" value="C:plasma membrane"/>
    <property type="evidence" value="ECO:0007669"/>
    <property type="project" value="UniProtKB-SubCell"/>
</dbReference>
<dbReference type="AlphaFoldDB" id="A0A849L378"/>
<keyword evidence="1" id="KW-0378">Hydrolase</keyword>
<reference evidence="4 5" key="1">
    <citation type="submission" date="2020-05" db="EMBL/GenBank/DDBJ databases">
        <title>Gimesia benthica sp. nov., a novel planctomycete isolated from a deep-sea water sample of the Northwest Indian Ocean.</title>
        <authorList>
            <person name="Wang J."/>
            <person name="Ruan C."/>
            <person name="Song L."/>
            <person name="Zhu Y."/>
            <person name="Li A."/>
            <person name="Zheng X."/>
            <person name="Wang L."/>
            <person name="Lu Z."/>
            <person name="Huang Y."/>
            <person name="Du W."/>
            <person name="Zhou Y."/>
            <person name="Huang L."/>
            <person name="Dai X."/>
        </authorList>
    </citation>
    <scope>NUCLEOTIDE SEQUENCE [LARGE SCALE GENOMIC DNA]</scope>
    <source>
        <strain evidence="4 5">YYQ-30</strain>
    </source>
</reference>
<dbReference type="EC" id="3.1.3.27" evidence="1"/>
<evidence type="ECO:0000259" key="3">
    <source>
        <dbReference type="Pfam" id="PF04608"/>
    </source>
</evidence>
<comment type="function">
    <text evidence="1">Lipid phosphatase which dephosphorylates phosphatidylglycerophosphate (PGP) to phosphatidylglycerol (PG).</text>
</comment>
<keyword evidence="1 2" id="KW-0812">Transmembrane</keyword>
<keyword evidence="1" id="KW-0460">Magnesium</keyword>
<comment type="cofactor">
    <cofactor evidence="1">
        <name>Mg(2+)</name>
        <dbReference type="ChEBI" id="CHEBI:18420"/>
    </cofactor>
</comment>
<keyword evidence="1" id="KW-0479">Metal-binding</keyword>
<name>A0A849L378_9RHOB</name>
<dbReference type="InterPro" id="IPR036681">
    <property type="entry name" value="PgpA-like_sf"/>
</dbReference>
<sequence>MRAIVTFGYVGLIPRAPGTFGTLAALPVGYALHVLGGFPLLVIATLAVFVLGYWATVRAIADDPTADPGWIVVDEVVGLWIALFPLSFGLWHAGAAPMLFPWPGWVGAFVMFRLFDILKPWPVSRVDAMHGAAGVMLDDVAAGVMAALVVALAAFIAHGMMGA</sequence>
<comment type="caution">
    <text evidence="4">The sequence shown here is derived from an EMBL/GenBank/DDBJ whole genome shotgun (WGS) entry which is preliminary data.</text>
</comment>
<feature type="domain" description="YutG/PgpA" evidence="3">
    <location>
        <begin position="4"/>
        <end position="153"/>
    </location>
</feature>
<keyword evidence="1 2" id="KW-0472">Membrane</keyword>
<comment type="catalytic activity">
    <reaction evidence="1">
        <text>a 1,2-diacyl-sn-glycero-3-phospho-(1'-sn-glycero-3'-phosphate) + H2O = a 1,2-diacyl-sn-glycero-3-phospho-(1'-sn-glycerol) + phosphate</text>
        <dbReference type="Rhea" id="RHEA:33751"/>
        <dbReference type="ChEBI" id="CHEBI:15377"/>
        <dbReference type="ChEBI" id="CHEBI:43474"/>
        <dbReference type="ChEBI" id="CHEBI:60110"/>
        <dbReference type="ChEBI" id="CHEBI:64716"/>
        <dbReference type="EC" id="3.1.3.27"/>
    </reaction>
</comment>
<keyword evidence="1" id="KW-0442">Lipid degradation</keyword>
<proteinExistence type="predicted"/>